<dbReference type="InterPro" id="IPR024619">
    <property type="entry name" value="DUF3860"/>
</dbReference>
<evidence type="ECO:0008006" key="2">
    <source>
        <dbReference type="Google" id="ProtNLM"/>
    </source>
</evidence>
<proteinExistence type="predicted"/>
<sequence length="97" mass="11044">MSVRSPARSKERFTMRTTRLRQKIKKFLDVRGEANTTEILEHVNSTMRHGTTPQQLGNVLSKDKDIMKVATTKRGGALSGRYEICVWQLRPGALDEN</sequence>
<evidence type="ECO:0000313" key="1">
    <source>
        <dbReference type="EMBL" id="AIE94331.1"/>
    </source>
</evidence>
<organism evidence="1">
    <name type="scientific">uncultured marine group II/III euryarchaeote AD1000_45_F09</name>
    <dbReference type="NCBI Taxonomy" id="1457776"/>
    <lineage>
        <taxon>Archaea</taxon>
        <taxon>Methanobacteriati</taxon>
        <taxon>Methanobacteriota</taxon>
        <taxon>environmental samples</taxon>
    </lineage>
</organism>
<dbReference type="Gene3D" id="1.10.10.10">
    <property type="entry name" value="Winged helix-like DNA-binding domain superfamily/Winged helix DNA-binding domain"/>
    <property type="match status" value="1"/>
</dbReference>
<dbReference type="AlphaFoldDB" id="A0A075FXZ5"/>
<dbReference type="InterPro" id="IPR036390">
    <property type="entry name" value="WH_DNA-bd_sf"/>
</dbReference>
<protein>
    <recommendedName>
        <fullName evidence="2">DUF3860 domain-containing protein</fullName>
    </recommendedName>
</protein>
<name>A0A075FXZ5_9EURY</name>
<reference evidence="1" key="1">
    <citation type="journal article" date="2014" name="Genome Biol. Evol.">
        <title>Pangenome evidence for extensive interdomain horizontal transfer affecting lineage core and shell genes in uncultured planktonic thaumarchaeota and euryarchaeota.</title>
        <authorList>
            <person name="Deschamps P."/>
            <person name="Zivanovic Y."/>
            <person name="Moreira D."/>
            <person name="Rodriguez-Valera F."/>
            <person name="Lopez-Garcia P."/>
        </authorList>
    </citation>
    <scope>NUCLEOTIDE SEQUENCE</scope>
</reference>
<accession>A0A075FXZ5</accession>
<dbReference type="SUPFAM" id="SSF46785">
    <property type="entry name" value="Winged helix' DNA-binding domain"/>
    <property type="match status" value="1"/>
</dbReference>
<dbReference type="EMBL" id="KF900420">
    <property type="protein sequence ID" value="AIE94331.1"/>
    <property type="molecule type" value="Genomic_DNA"/>
</dbReference>
<dbReference type="Pfam" id="PF12976">
    <property type="entry name" value="DUF3860"/>
    <property type="match status" value="1"/>
</dbReference>
<dbReference type="InterPro" id="IPR036388">
    <property type="entry name" value="WH-like_DNA-bd_sf"/>
</dbReference>